<gene>
    <name evidence="1" type="primary">I7L</name>
</gene>
<protein>
    <submittedName>
        <fullName evidence="1">I7L</fullName>
    </submittedName>
</protein>
<organism evidence="1 2">
    <name type="scientific">African swine fever virus</name>
    <name type="common">ASFV</name>
    <dbReference type="NCBI Taxonomy" id="10497"/>
    <lineage>
        <taxon>Viruses</taxon>
        <taxon>Varidnaviria</taxon>
        <taxon>Bamfordvirae</taxon>
        <taxon>Nucleocytoviricota</taxon>
        <taxon>Pokkesviricetes</taxon>
        <taxon>Asfuvirales</taxon>
        <taxon>Asfarviridae</taxon>
        <taxon>Asfivirus</taxon>
        <taxon>Asfivirus haemorrhagiae</taxon>
    </lineage>
</organism>
<sequence length="103" mass="12464">MGNNPIKQDMKNCDYYHGDKKLKYMRRMLFNEPLGTYAVSSLFDCDMVVLTWNCPISGRTLHRRIHTRFGQYYHNKCYYTKIDDIVGDYPDTFYRPPLYRYKP</sequence>
<reference evidence="1 2" key="1">
    <citation type="journal article" date="2015" name="Virus Genes">
        <title>Comparative analysis of the complete genome sequences of Kenyan African swine fever virus isolates within p72 genotypes IX and X.</title>
        <authorList>
            <person name="Bishop R.P."/>
            <person name="Fleischauer C."/>
            <person name="de Villiers E.P."/>
            <person name="Okoth E.A."/>
            <person name="Arias M."/>
            <person name="Gallardo C."/>
            <person name="Upton C."/>
        </authorList>
    </citation>
    <scope>NUCLEOTIDE SEQUENCE [LARGE SCALE GENOMIC DNA]</scope>
    <source>
        <strain evidence="1">Ken06.Bus</strain>
    </source>
</reference>
<dbReference type="KEGG" id="vg:41901851"/>
<name>A0A0C5B0D0_ASF</name>
<dbReference type="EMBL" id="KM111295">
    <property type="protein sequence ID" value="AJL34325.1"/>
    <property type="molecule type" value="Genomic_DNA"/>
</dbReference>
<organismHost>
    <name type="scientific">Potamochoerus larvatus</name>
    <name type="common">Bushpig</name>
    <dbReference type="NCBI Taxonomy" id="273792"/>
</organismHost>
<organismHost>
    <name type="scientific">Sus scrofa</name>
    <name type="common">Pig</name>
    <dbReference type="NCBI Taxonomy" id="9823"/>
</organismHost>
<dbReference type="InterPro" id="IPR036860">
    <property type="entry name" value="SH2_dom_sf"/>
</dbReference>
<proteinExistence type="predicted"/>
<dbReference type="RefSeq" id="YP_009703045.1">
    <property type="nucleotide sequence ID" value="NC_044946.1"/>
</dbReference>
<organismHost>
    <name type="scientific">Phacochoerus africanus</name>
    <name type="common">Warthog</name>
    <dbReference type="NCBI Taxonomy" id="41426"/>
</organismHost>
<organismHost>
    <name type="scientific">Ornithodoros moubata</name>
    <name type="common">Soft tick</name>
    <name type="synonym">Argasid tick</name>
    <dbReference type="NCBI Taxonomy" id="6938"/>
</organismHost>
<evidence type="ECO:0000313" key="1">
    <source>
        <dbReference type="EMBL" id="AJL34325.1"/>
    </source>
</evidence>
<dbReference type="Proteomes" id="UP000101566">
    <property type="component" value="Segment"/>
</dbReference>
<evidence type="ECO:0000313" key="2">
    <source>
        <dbReference type="Proteomes" id="UP000101566"/>
    </source>
</evidence>
<dbReference type="SUPFAM" id="SSF55550">
    <property type="entry name" value="SH2 domain"/>
    <property type="match status" value="1"/>
</dbReference>
<organismHost>
    <name type="scientific">Ornithodoros</name>
    <name type="common">relapsing fever ticks</name>
    <dbReference type="NCBI Taxonomy" id="6937"/>
</organismHost>
<accession>A0A0C5B0D0</accession>
<dbReference type="GeneID" id="41901851"/>
<organismHost>
    <name type="scientific">Phacochoerus aethiopicus</name>
    <name type="common">Warthog</name>
    <dbReference type="NCBI Taxonomy" id="85517"/>
</organismHost>